<proteinExistence type="predicted"/>
<comment type="subcellular location">
    <subcellularLocation>
        <location evidence="1">Cell membrane</location>
    </subcellularLocation>
</comment>
<keyword evidence="4" id="KW-0547">Nucleotide-binding</keyword>
<feature type="transmembrane region" description="Helical" evidence="8">
    <location>
        <begin position="63"/>
        <end position="86"/>
    </location>
</feature>
<evidence type="ECO:0000256" key="8">
    <source>
        <dbReference type="SAM" id="Phobius"/>
    </source>
</evidence>
<dbReference type="EMBL" id="JAQFWP010000033">
    <property type="protein sequence ID" value="MDA2806360.1"/>
    <property type="molecule type" value="Genomic_DNA"/>
</dbReference>
<keyword evidence="11" id="KW-1185">Reference proteome</keyword>
<accession>A0ABT4TPP6</accession>
<keyword evidence="5 8" id="KW-1133">Transmembrane helix</keyword>
<feature type="transmembrane region" description="Helical" evidence="8">
    <location>
        <begin position="98"/>
        <end position="118"/>
    </location>
</feature>
<evidence type="ECO:0000259" key="9">
    <source>
        <dbReference type="Pfam" id="PF18967"/>
    </source>
</evidence>
<evidence type="ECO:0000313" key="11">
    <source>
        <dbReference type="Proteomes" id="UP001165685"/>
    </source>
</evidence>
<feature type="transmembrane region" description="Helical" evidence="8">
    <location>
        <begin position="175"/>
        <end position="199"/>
    </location>
</feature>
<gene>
    <name evidence="10" type="ORF">O4U47_17745</name>
</gene>
<name>A0ABT4TPP6_9ACTN</name>
<evidence type="ECO:0000256" key="2">
    <source>
        <dbReference type="ARBA" id="ARBA00022475"/>
    </source>
</evidence>
<evidence type="ECO:0000256" key="4">
    <source>
        <dbReference type="ARBA" id="ARBA00022741"/>
    </source>
</evidence>
<sequence length="200" mass="20669">MSARRTPPAAPPHPPPPGPLALLLGRAALALHSAASLRGSRRSRARALVADAYAEIRHADQKAAILLAASGVVVGALLGAALAGEWSPGDLRAPWDRVFWGGCLAFGAATAALAWAVYPRLPTAPRRSAPTAVSFLDVERIGTDTELSTALDPDLAALLGHLRTVSRIVHRKYRLLRAGIGLMVAAFGLFTAAAVGAAVA</sequence>
<evidence type="ECO:0000256" key="6">
    <source>
        <dbReference type="ARBA" id="ARBA00023118"/>
    </source>
</evidence>
<reference evidence="10" key="1">
    <citation type="submission" date="2023-01" db="EMBL/GenBank/DDBJ databases">
        <title>Draft genome sequence of Nocardiopsis sp. LSu2-4 isolated from halophytes.</title>
        <authorList>
            <person name="Duangmal K."/>
            <person name="Chantavorakit T."/>
        </authorList>
    </citation>
    <scope>NUCLEOTIDE SEQUENCE</scope>
    <source>
        <strain evidence="10">LSu2-4</strain>
    </source>
</reference>
<dbReference type="InterPro" id="IPR043760">
    <property type="entry name" value="PycTM_dom"/>
</dbReference>
<dbReference type="Proteomes" id="UP001165685">
    <property type="component" value="Unassembled WGS sequence"/>
</dbReference>
<evidence type="ECO:0000256" key="7">
    <source>
        <dbReference type="ARBA" id="ARBA00023136"/>
    </source>
</evidence>
<protein>
    <submittedName>
        <fullName evidence="10">DUF5706 domain-containing protein</fullName>
    </submittedName>
</protein>
<keyword evidence="2" id="KW-1003">Cell membrane</keyword>
<evidence type="ECO:0000256" key="5">
    <source>
        <dbReference type="ARBA" id="ARBA00022989"/>
    </source>
</evidence>
<keyword evidence="3 8" id="KW-0812">Transmembrane</keyword>
<evidence type="ECO:0000256" key="1">
    <source>
        <dbReference type="ARBA" id="ARBA00004236"/>
    </source>
</evidence>
<organism evidence="10 11">
    <name type="scientific">Nocardiopsis suaedae</name>
    <dbReference type="NCBI Taxonomy" id="3018444"/>
    <lineage>
        <taxon>Bacteria</taxon>
        <taxon>Bacillati</taxon>
        <taxon>Actinomycetota</taxon>
        <taxon>Actinomycetes</taxon>
        <taxon>Streptosporangiales</taxon>
        <taxon>Nocardiopsidaceae</taxon>
        <taxon>Nocardiopsis</taxon>
    </lineage>
</organism>
<feature type="domain" description="Pycsar effector protein" evidence="9">
    <location>
        <begin position="45"/>
        <end position="195"/>
    </location>
</feature>
<dbReference type="RefSeq" id="WP_270679002.1">
    <property type="nucleotide sequence ID" value="NZ_JAQFWP010000033.1"/>
</dbReference>
<evidence type="ECO:0000256" key="3">
    <source>
        <dbReference type="ARBA" id="ARBA00022692"/>
    </source>
</evidence>
<comment type="caution">
    <text evidence="10">The sequence shown here is derived from an EMBL/GenBank/DDBJ whole genome shotgun (WGS) entry which is preliminary data.</text>
</comment>
<keyword evidence="6" id="KW-0051">Antiviral defense</keyword>
<evidence type="ECO:0000313" key="10">
    <source>
        <dbReference type="EMBL" id="MDA2806360.1"/>
    </source>
</evidence>
<dbReference type="Pfam" id="PF18967">
    <property type="entry name" value="PycTM"/>
    <property type="match status" value="1"/>
</dbReference>
<keyword evidence="7 8" id="KW-0472">Membrane</keyword>